<accession>A0ACC2RF84</accession>
<protein>
    <submittedName>
        <fullName evidence="1">Uncharacterized protein</fullName>
    </submittedName>
</protein>
<dbReference type="Proteomes" id="UP001165960">
    <property type="component" value="Unassembled WGS sequence"/>
</dbReference>
<evidence type="ECO:0000313" key="2">
    <source>
        <dbReference type="Proteomes" id="UP001165960"/>
    </source>
</evidence>
<name>A0ACC2RF84_9FUNG</name>
<evidence type="ECO:0000313" key="1">
    <source>
        <dbReference type="EMBL" id="KAJ9048713.1"/>
    </source>
</evidence>
<organism evidence="1 2">
    <name type="scientific">Entomophthora muscae</name>
    <dbReference type="NCBI Taxonomy" id="34485"/>
    <lineage>
        <taxon>Eukaryota</taxon>
        <taxon>Fungi</taxon>
        <taxon>Fungi incertae sedis</taxon>
        <taxon>Zoopagomycota</taxon>
        <taxon>Entomophthoromycotina</taxon>
        <taxon>Entomophthoromycetes</taxon>
        <taxon>Entomophthorales</taxon>
        <taxon>Entomophthoraceae</taxon>
        <taxon>Entomophthora</taxon>
    </lineage>
</organism>
<comment type="caution">
    <text evidence="1">The sequence shown here is derived from an EMBL/GenBank/DDBJ whole genome shotgun (WGS) entry which is preliminary data.</text>
</comment>
<keyword evidence="2" id="KW-1185">Reference proteome</keyword>
<sequence length="120" mass="13693">MVNREIETLRAREEKSVEIMACWWDDNKALSHKIISLEAKLLEAFSQEGQTWDRWPSAPNFLTTATPNLLTYPSSLSISFANTFSIYPSISAEVTRDIKKDVKEMKDATETKKGHSLDQL</sequence>
<dbReference type="EMBL" id="QTSX02007339">
    <property type="protein sequence ID" value="KAJ9048713.1"/>
    <property type="molecule type" value="Genomic_DNA"/>
</dbReference>
<gene>
    <name evidence="1" type="ORF">DSO57_1032187</name>
</gene>
<proteinExistence type="predicted"/>
<reference evidence="1" key="1">
    <citation type="submission" date="2022-04" db="EMBL/GenBank/DDBJ databases">
        <title>Genome of the entomopathogenic fungus Entomophthora muscae.</title>
        <authorList>
            <person name="Elya C."/>
            <person name="Lovett B.R."/>
            <person name="Lee E."/>
            <person name="Macias A.M."/>
            <person name="Hajek A.E."/>
            <person name="De Bivort B.L."/>
            <person name="Kasson M.T."/>
            <person name="De Fine Licht H.H."/>
            <person name="Stajich J.E."/>
        </authorList>
    </citation>
    <scope>NUCLEOTIDE SEQUENCE</scope>
    <source>
        <strain evidence="1">Berkeley</strain>
    </source>
</reference>